<sequence length="167" mass="18383">MCVSKLVKGLVYMANVLNSKGEVTPSSFVQTRRIQSVYDKVAFQKEALKVFKLACGDPVSVSEMQIRGIVAGRRVRCEPVVEKVSSVGLESADLNLDHVDDNDLAQLGVHDDTEDDDMGDTNTWHIYIHMPGMGKTGSSFCASTWPSLRPLTDPSCNKPGLHIRLYV</sequence>
<proteinExistence type="predicted"/>
<dbReference type="Proteomes" id="UP000054560">
    <property type="component" value="Unassembled WGS sequence"/>
</dbReference>
<dbReference type="EMBL" id="KQ242537">
    <property type="protein sequence ID" value="KNC78211.1"/>
    <property type="molecule type" value="Genomic_DNA"/>
</dbReference>
<keyword evidence="2" id="KW-1185">Reference proteome</keyword>
<dbReference type="GeneID" id="25909855"/>
<organism evidence="1 2">
    <name type="scientific">Sphaeroforma arctica JP610</name>
    <dbReference type="NCBI Taxonomy" id="667725"/>
    <lineage>
        <taxon>Eukaryota</taxon>
        <taxon>Ichthyosporea</taxon>
        <taxon>Ichthyophonida</taxon>
        <taxon>Sphaeroforma</taxon>
    </lineage>
</organism>
<evidence type="ECO:0000313" key="1">
    <source>
        <dbReference type="EMBL" id="KNC78211.1"/>
    </source>
</evidence>
<evidence type="ECO:0000313" key="2">
    <source>
        <dbReference type="Proteomes" id="UP000054560"/>
    </source>
</evidence>
<reference evidence="1 2" key="1">
    <citation type="submission" date="2011-02" db="EMBL/GenBank/DDBJ databases">
        <title>The Genome Sequence of Sphaeroforma arctica JP610.</title>
        <authorList>
            <consortium name="The Broad Institute Genome Sequencing Platform"/>
            <person name="Russ C."/>
            <person name="Cuomo C."/>
            <person name="Young S.K."/>
            <person name="Zeng Q."/>
            <person name="Gargeya S."/>
            <person name="Alvarado L."/>
            <person name="Berlin A."/>
            <person name="Chapman S.B."/>
            <person name="Chen Z."/>
            <person name="Freedman E."/>
            <person name="Gellesch M."/>
            <person name="Goldberg J."/>
            <person name="Griggs A."/>
            <person name="Gujja S."/>
            <person name="Heilman E."/>
            <person name="Heiman D."/>
            <person name="Howarth C."/>
            <person name="Mehta T."/>
            <person name="Neiman D."/>
            <person name="Pearson M."/>
            <person name="Roberts A."/>
            <person name="Saif S."/>
            <person name="Shea T."/>
            <person name="Shenoy N."/>
            <person name="Sisk P."/>
            <person name="Stolte C."/>
            <person name="Sykes S."/>
            <person name="White J."/>
            <person name="Yandava C."/>
            <person name="Burger G."/>
            <person name="Gray M.W."/>
            <person name="Holland P.W.H."/>
            <person name="King N."/>
            <person name="Lang F.B.F."/>
            <person name="Roger A.J."/>
            <person name="Ruiz-Trillo I."/>
            <person name="Haas B."/>
            <person name="Nusbaum C."/>
            <person name="Birren B."/>
        </authorList>
    </citation>
    <scope>NUCLEOTIDE SEQUENCE [LARGE SCALE GENOMIC DNA]</scope>
    <source>
        <strain evidence="1 2">JP610</strain>
    </source>
</reference>
<accession>A0A0L0FP07</accession>
<name>A0A0L0FP07_9EUKA</name>
<gene>
    <name evidence="1" type="ORF">SARC_09351</name>
</gene>
<protein>
    <submittedName>
        <fullName evidence="1">Uncharacterized protein</fullName>
    </submittedName>
</protein>
<dbReference type="AlphaFoldDB" id="A0A0L0FP07"/>
<dbReference type="RefSeq" id="XP_014152113.1">
    <property type="nucleotide sequence ID" value="XM_014296638.1"/>
</dbReference>